<dbReference type="OrthoDB" id="331341at2759"/>
<accession>A0A5C3EX52</accession>
<feature type="region of interest" description="Disordered" evidence="1">
    <location>
        <begin position="285"/>
        <end position="318"/>
    </location>
</feature>
<feature type="compositionally biased region" description="Basic and acidic residues" evidence="1">
    <location>
        <begin position="121"/>
        <end position="133"/>
    </location>
</feature>
<dbReference type="PROSITE" id="PS50829">
    <property type="entry name" value="GYF"/>
    <property type="match status" value="1"/>
</dbReference>
<keyword evidence="4" id="KW-1185">Reference proteome</keyword>
<feature type="compositionally biased region" description="Basic and acidic residues" evidence="1">
    <location>
        <begin position="287"/>
        <end position="305"/>
    </location>
</feature>
<evidence type="ECO:0000313" key="4">
    <source>
        <dbReference type="Proteomes" id="UP000323386"/>
    </source>
</evidence>
<dbReference type="InterPro" id="IPR003169">
    <property type="entry name" value="GYF"/>
</dbReference>
<proteinExistence type="predicted"/>
<dbReference type="PANTHER" id="PTHR13138:SF3">
    <property type="entry name" value="CD2 ANTIGEN CYTOPLASMIC TAIL-BINDING PROTEIN 2"/>
    <property type="match status" value="1"/>
</dbReference>
<name>A0A5C3EX52_9BASI</name>
<feature type="domain" description="GYF" evidence="2">
    <location>
        <begin position="463"/>
        <end position="532"/>
    </location>
</feature>
<organism evidence="3 4">
    <name type="scientific">Pseudozyma flocculosa</name>
    <dbReference type="NCBI Taxonomy" id="84751"/>
    <lineage>
        <taxon>Eukaryota</taxon>
        <taxon>Fungi</taxon>
        <taxon>Dikarya</taxon>
        <taxon>Basidiomycota</taxon>
        <taxon>Ustilaginomycotina</taxon>
        <taxon>Ustilaginomycetes</taxon>
        <taxon>Ustilaginales</taxon>
        <taxon>Ustilaginaceae</taxon>
        <taxon>Pseudozyma</taxon>
    </lineage>
</organism>
<feature type="compositionally biased region" description="Basic residues" evidence="1">
    <location>
        <begin position="1"/>
        <end position="10"/>
    </location>
</feature>
<feature type="region of interest" description="Disordered" evidence="1">
    <location>
        <begin position="337"/>
        <end position="371"/>
    </location>
</feature>
<dbReference type="AlphaFoldDB" id="A0A5C3EX52"/>
<dbReference type="InterPro" id="IPR035445">
    <property type="entry name" value="GYF-like_dom_sf"/>
</dbReference>
<gene>
    <name evidence="3" type="ORF">PSFLO_02269</name>
</gene>
<protein>
    <recommendedName>
        <fullName evidence="2">GYF domain-containing protein</fullName>
    </recommendedName>
</protein>
<dbReference type="EMBL" id="OOIP01000005">
    <property type="protein sequence ID" value="SPO36798.1"/>
    <property type="molecule type" value="Genomic_DNA"/>
</dbReference>
<evidence type="ECO:0000256" key="1">
    <source>
        <dbReference type="SAM" id="MobiDB-lite"/>
    </source>
</evidence>
<feature type="region of interest" description="Disordered" evidence="1">
    <location>
        <begin position="1"/>
        <end position="252"/>
    </location>
</feature>
<dbReference type="InterPro" id="IPR039905">
    <property type="entry name" value="CD2BP2/Lin1"/>
</dbReference>
<sequence length="537" mass="59111">MSAIGKRKAHPVNPAARLSHDMADPSSSSLPSKRHRSGDVARDAASSGTLVHDTIEDDPELEEQDRKRNQQGRKGRLITSGYESESSDEDDGATHRRRAERKAKTADDNDDDGDDMFAANSDHEGGGGDESDKHKPRQRFLQLGEIEGQEFASRSRDKDQDSGREDNGDDEDDEQDPDLELEESEDEDDDAVGDGAMDLNARSEKTPPTSPGGTPLRAAEMSRKRKAEAGKSGKRGSAVRITGFNMKEEMQTGKFDEEGNYIENAKDPHADHDVWLAGNYSRSKIRAAREAQQKRERELQEKEAKADEEDNDEDDVKKRLVEHMRRAETVLGTLQRLGKEAKKDKGPKAQRRGIKQRRFNSSNSDRAAADDNDMDVDAAAAKAEAKPQAVLDLEVVTHLSSVLMSRFGQMDIYEQTYEGLLRDVRKSGLVRGTFDPASRFDEPSASAGACPGMSEAEAAEPSAQRWEYRWSPSYLAAAAQSSGGSVAPDIEIFGPFPKADIKGWAGAGYFGDNGERVLLRLAGSRDAWRTYAECMAS</sequence>
<dbReference type="PANTHER" id="PTHR13138">
    <property type="entry name" value="PROTEIN LIN1"/>
    <property type="match status" value="1"/>
</dbReference>
<feature type="compositionally biased region" description="Acidic residues" evidence="1">
    <location>
        <begin position="167"/>
        <end position="192"/>
    </location>
</feature>
<dbReference type="Gene3D" id="3.30.1490.40">
    <property type="match status" value="1"/>
</dbReference>
<feature type="compositionally biased region" description="Basic and acidic residues" evidence="1">
    <location>
        <begin position="337"/>
        <end position="347"/>
    </location>
</feature>
<evidence type="ECO:0000259" key="2">
    <source>
        <dbReference type="PROSITE" id="PS50829"/>
    </source>
</evidence>
<dbReference type="SUPFAM" id="SSF55277">
    <property type="entry name" value="GYF domain"/>
    <property type="match status" value="1"/>
</dbReference>
<dbReference type="GO" id="GO:0005682">
    <property type="term" value="C:U5 snRNP"/>
    <property type="evidence" value="ECO:0007669"/>
    <property type="project" value="InterPro"/>
</dbReference>
<evidence type="ECO:0000313" key="3">
    <source>
        <dbReference type="EMBL" id="SPO36798.1"/>
    </source>
</evidence>
<feature type="compositionally biased region" description="Basic and acidic residues" evidence="1">
    <location>
        <begin position="153"/>
        <end position="166"/>
    </location>
</feature>
<feature type="compositionally biased region" description="Basic residues" evidence="1">
    <location>
        <begin position="348"/>
        <end position="358"/>
    </location>
</feature>
<reference evidence="3 4" key="1">
    <citation type="submission" date="2018-03" db="EMBL/GenBank/DDBJ databases">
        <authorList>
            <person name="Guldener U."/>
        </authorList>
    </citation>
    <scope>NUCLEOTIDE SEQUENCE [LARGE SCALE GENOMIC DNA]</scope>
    <source>
        <strain evidence="3 4">DAOM196992</strain>
    </source>
</reference>
<dbReference type="Proteomes" id="UP000323386">
    <property type="component" value="Unassembled WGS sequence"/>
</dbReference>